<organism evidence="1 2">
    <name type="scientific">Rosa chinensis</name>
    <name type="common">China rose</name>
    <dbReference type="NCBI Taxonomy" id="74649"/>
    <lineage>
        <taxon>Eukaryota</taxon>
        <taxon>Viridiplantae</taxon>
        <taxon>Streptophyta</taxon>
        <taxon>Embryophyta</taxon>
        <taxon>Tracheophyta</taxon>
        <taxon>Spermatophyta</taxon>
        <taxon>Magnoliopsida</taxon>
        <taxon>eudicotyledons</taxon>
        <taxon>Gunneridae</taxon>
        <taxon>Pentapetalae</taxon>
        <taxon>rosids</taxon>
        <taxon>fabids</taxon>
        <taxon>Rosales</taxon>
        <taxon>Rosaceae</taxon>
        <taxon>Rosoideae</taxon>
        <taxon>Rosoideae incertae sedis</taxon>
        <taxon>Rosa</taxon>
    </lineage>
</organism>
<protein>
    <submittedName>
        <fullName evidence="1">Putative tetratricopeptide-like helical domain-containing protein</fullName>
    </submittedName>
</protein>
<dbReference type="Proteomes" id="UP000238479">
    <property type="component" value="Chromosome 6"/>
</dbReference>
<proteinExistence type="predicted"/>
<dbReference type="SUPFAM" id="SSF48452">
    <property type="entry name" value="TPR-like"/>
    <property type="match status" value="1"/>
</dbReference>
<dbReference type="InterPro" id="IPR052658">
    <property type="entry name" value="TPR-containing"/>
</dbReference>
<dbReference type="PANTHER" id="PTHR15544:SF0">
    <property type="entry name" value="TETRATRICOPEPTIDE REPEAT PROTEIN 33"/>
    <property type="match status" value="1"/>
</dbReference>
<dbReference type="Gene3D" id="1.25.40.10">
    <property type="entry name" value="Tetratricopeptide repeat domain"/>
    <property type="match status" value="1"/>
</dbReference>
<keyword evidence="2" id="KW-1185">Reference proteome</keyword>
<gene>
    <name evidence="1" type="ORF">RchiOBHm_Chr6g0296981</name>
</gene>
<evidence type="ECO:0000313" key="1">
    <source>
        <dbReference type="EMBL" id="PRQ26657.1"/>
    </source>
</evidence>
<dbReference type="STRING" id="74649.A0A2P6PXJ5"/>
<reference evidence="1 2" key="1">
    <citation type="journal article" date="2018" name="Nat. Genet.">
        <title>The Rosa genome provides new insights in the design of modern roses.</title>
        <authorList>
            <person name="Bendahmane M."/>
        </authorList>
    </citation>
    <scope>NUCLEOTIDE SEQUENCE [LARGE SCALE GENOMIC DNA]</scope>
    <source>
        <strain evidence="2">cv. Old Blush</strain>
    </source>
</reference>
<dbReference type="EMBL" id="PDCK01000044">
    <property type="protein sequence ID" value="PRQ26657.1"/>
    <property type="molecule type" value="Genomic_DNA"/>
</dbReference>
<name>A0A2P6PXJ5_ROSCH</name>
<evidence type="ECO:0000313" key="2">
    <source>
        <dbReference type="Proteomes" id="UP000238479"/>
    </source>
</evidence>
<comment type="caution">
    <text evidence="1">The sequence shown here is derived from an EMBL/GenBank/DDBJ whole genome shotgun (WGS) entry which is preliminary data.</text>
</comment>
<dbReference type="Gramene" id="PRQ26657">
    <property type="protein sequence ID" value="PRQ26657"/>
    <property type="gene ID" value="RchiOBHm_Chr6g0296981"/>
</dbReference>
<dbReference type="InterPro" id="IPR011990">
    <property type="entry name" value="TPR-like_helical_dom_sf"/>
</dbReference>
<accession>A0A2P6PXJ5</accession>
<sequence>MFLISNVFFPKDGKYSEALGKRESALMLMPKSAVLHEQKAQVLIEIGDAWNAKKAATRATELEPSVNR</sequence>
<dbReference type="PANTHER" id="PTHR15544">
    <property type="entry name" value="OSMOSIS RESPONSIVE FACTOR"/>
    <property type="match status" value="1"/>
</dbReference>
<dbReference type="AlphaFoldDB" id="A0A2P6PXJ5"/>